<reference evidence="2" key="1">
    <citation type="submission" date="2021-03" db="EMBL/GenBank/DDBJ databases">
        <authorList>
            <person name="Bekaert M."/>
        </authorList>
    </citation>
    <scope>NUCLEOTIDE SEQUENCE</scope>
</reference>
<dbReference type="EC" id="1.14.11.2" evidence="2"/>
<dbReference type="GO" id="GO:0005783">
    <property type="term" value="C:endoplasmic reticulum"/>
    <property type="evidence" value="ECO:0007669"/>
    <property type="project" value="InterPro"/>
</dbReference>
<keyword evidence="2" id="KW-0560">Oxidoreductase</keyword>
<dbReference type="OrthoDB" id="420380at2759"/>
<proteinExistence type="predicted"/>
<dbReference type="GO" id="GO:0004656">
    <property type="term" value="F:procollagen-proline 4-dioxygenase activity"/>
    <property type="evidence" value="ECO:0007669"/>
    <property type="project" value="UniProtKB-EC"/>
</dbReference>
<keyword evidence="3" id="KW-1185">Reference proteome</keyword>
<evidence type="ECO:0000259" key="1">
    <source>
        <dbReference type="Pfam" id="PF08336"/>
    </source>
</evidence>
<sequence>MSDTEKLHSSPDGSSAHLTGNKDLVDTFSLFKTYLDGKFDTLYKDLAVGNENFKFATKLKPEVSVKRIRSAECRAIMSIQEKKRPHPYRTAAATVSASPATMPNQHYVRKTTNSRPFGPADEGNHHLTTSVSTATSLVTGELSAPFSVQNQLSQGHQGNIVNDKLYKQLEHTVNVSSRDESYQENPLNILHLLHRYLHKWPLVLENVFCDCCLISEPERDFASAYNKFKEDCDDWPIEYDLQGAVRSLLRLRTTYVLDIDKLITGEIHEEKSEALPWDLLELILIETEALEMLDETIQWCDSILNSFQNTLTEDSNIFRISIIQIKARIYHKASFTRNAAKLLEEFKEEGPLSVKEDYQLYVKESTDNVENSDEVVSVRDWPLHKREIDNHEKQLCRGKQKKSTQESSHLHCYYSNTRIPYFKAKAEEMNKDPKIFVFHDVIYEHEIILLKREASKTVRAS</sequence>
<dbReference type="Proteomes" id="UP000683360">
    <property type="component" value="Unassembled WGS sequence"/>
</dbReference>
<dbReference type="AlphaFoldDB" id="A0A8S3TF85"/>
<accession>A0A8S3TF85</accession>
<organism evidence="2 3">
    <name type="scientific">Mytilus edulis</name>
    <name type="common">Blue mussel</name>
    <dbReference type="NCBI Taxonomy" id="6550"/>
    <lineage>
        <taxon>Eukaryota</taxon>
        <taxon>Metazoa</taxon>
        <taxon>Spiralia</taxon>
        <taxon>Lophotrochozoa</taxon>
        <taxon>Mollusca</taxon>
        <taxon>Bivalvia</taxon>
        <taxon>Autobranchia</taxon>
        <taxon>Pteriomorphia</taxon>
        <taxon>Mytilida</taxon>
        <taxon>Mytiloidea</taxon>
        <taxon>Mytilidae</taxon>
        <taxon>Mytilinae</taxon>
        <taxon>Mytilus</taxon>
    </lineage>
</organism>
<name>A0A8S3TF85_MYTED</name>
<dbReference type="InterPro" id="IPR011990">
    <property type="entry name" value="TPR-like_helical_dom_sf"/>
</dbReference>
<dbReference type="Pfam" id="PF08336">
    <property type="entry name" value="P4Ha_N"/>
    <property type="match status" value="1"/>
</dbReference>
<gene>
    <name evidence="2" type="ORF">MEDL_44888</name>
</gene>
<feature type="domain" description="Prolyl 4-hydroxylase N-terminal" evidence="1">
    <location>
        <begin position="167"/>
        <end position="268"/>
    </location>
</feature>
<dbReference type="EMBL" id="CAJPWZ010002165">
    <property type="protein sequence ID" value="CAG2232139.1"/>
    <property type="molecule type" value="Genomic_DNA"/>
</dbReference>
<comment type="caution">
    <text evidence="2">The sequence shown here is derived from an EMBL/GenBank/DDBJ whole genome shotgun (WGS) entry which is preliminary data.</text>
</comment>
<dbReference type="Gene3D" id="1.25.40.10">
    <property type="entry name" value="Tetratricopeptide repeat domain"/>
    <property type="match status" value="1"/>
</dbReference>
<protein>
    <submittedName>
        <fullName evidence="2">P4HA</fullName>
        <ecNumber evidence="2">1.14.11.2</ecNumber>
    </submittedName>
</protein>
<evidence type="ECO:0000313" key="3">
    <source>
        <dbReference type="Proteomes" id="UP000683360"/>
    </source>
</evidence>
<dbReference type="InterPro" id="IPR013547">
    <property type="entry name" value="P4H_N"/>
</dbReference>
<evidence type="ECO:0000313" key="2">
    <source>
        <dbReference type="EMBL" id="CAG2232139.1"/>
    </source>
</evidence>